<gene>
    <name evidence="1" type="ORF">SAMN05443529_10918</name>
</gene>
<name>A0A1G7Z5V2_9FIRM</name>
<accession>A0A1G7Z5V2</accession>
<dbReference type="RefSeq" id="WP_092332646.1">
    <property type="nucleotide sequence ID" value="NZ_FNCP01000009.1"/>
</dbReference>
<dbReference type="Proteomes" id="UP000198656">
    <property type="component" value="Unassembled WGS sequence"/>
</dbReference>
<keyword evidence="2" id="KW-1185">Reference proteome</keyword>
<dbReference type="EMBL" id="FNCP01000009">
    <property type="protein sequence ID" value="SDH04131.1"/>
    <property type="molecule type" value="Genomic_DNA"/>
</dbReference>
<evidence type="ECO:0000313" key="1">
    <source>
        <dbReference type="EMBL" id="SDH04131.1"/>
    </source>
</evidence>
<proteinExistence type="predicted"/>
<organism evidence="1 2">
    <name type="scientific">Desulfosporosinus hippei DSM 8344</name>
    <dbReference type="NCBI Taxonomy" id="1121419"/>
    <lineage>
        <taxon>Bacteria</taxon>
        <taxon>Bacillati</taxon>
        <taxon>Bacillota</taxon>
        <taxon>Clostridia</taxon>
        <taxon>Eubacteriales</taxon>
        <taxon>Desulfitobacteriaceae</taxon>
        <taxon>Desulfosporosinus</taxon>
    </lineage>
</organism>
<dbReference type="OrthoDB" id="9802752at2"/>
<sequence length="246" mass="29140">MEKPTSIKQIDEICLELLERVKSPDYTTMNAGSFGEIPYKVMTIKEISEYYEVKKDSVYRVFDNNKARFFNHGARKIKGSILRSFKDFYGASNAGEIWLFPMEAVIAFCKHLKSSQISTKLRIEIYIFPYDWLKVHLEEVPTTDFMSNENRLGEILNTTFEGICDIKRSVSFERNKIRADYIINDILIIECDEKKHLEKKQRLKDKEKDVFYQANEHFVLRYEPESGDDLDIFRLINKIFKFIEKH</sequence>
<protein>
    <submittedName>
        <fullName evidence="1">Uncharacterized protein</fullName>
    </submittedName>
</protein>
<dbReference type="AlphaFoldDB" id="A0A1G7Z5V2"/>
<reference evidence="2" key="1">
    <citation type="submission" date="2016-10" db="EMBL/GenBank/DDBJ databases">
        <authorList>
            <person name="Varghese N."/>
            <person name="Submissions S."/>
        </authorList>
    </citation>
    <scope>NUCLEOTIDE SEQUENCE [LARGE SCALE GENOMIC DNA]</scope>
    <source>
        <strain evidence="2">DSM 8344</strain>
    </source>
</reference>
<evidence type="ECO:0000313" key="2">
    <source>
        <dbReference type="Proteomes" id="UP000198656"/>
    </source>
</evidence>